<dbReference type="Gene3D" id="3.90.190.10">
    <property type="entry name" value="Protein tyrosine phosphatase superfamily"/>
    <property type="match status" value="1"/>
</dbReference>
<dbReference type="EMBL" id="JAGSGD010000001">
    <property type="protein sequence ID" value="MBR7618336.1"/>
    <property type="molecule type" value="Genomic_DNA"/>
</dbReference>
<dbReference type="InterPro" id="IPR026893">
    <property type="entry name" value="Tyr/Ser_Pase_IphP-type"/>
</dbReference>
<evidence type="ECO:0000313" key="3">
    <source>
        <dbReference type="EMBL" id="MBR7618336.1"/>
    </source>
</evidence>
<dbReference type="PROSITE" id="PS50056">
    <property type="entry name" value="TYR_PHOSPHATASE_2"/>
    <property type="match status" value="1"/>
</dbReference>
<dbReference type="InterPro" id="IPR000387">
    <property type="entry name" value="Tyr_Pase_dom"/>
</dbReference>
<sequence>MTRHIAFDGIENFRDLGGYDTACGRGMKAGVVYRSANHGQATEADLAKMRDLGITTIVDLRRRRERDREPSRRWPGFAGQVIENDIEGVETDWVEGLAAAERIDADWFRADSMGFYREAPHQPRHVDLFRRYFRALGETDGALVVHCAAGKDRTGLICALTHHIAGVHRDDTLADYLLTNNEDRMSARMDFLRGYILDLTGRHVDDAGLRQAVSVDTDYLDHGLAAISESHGGIDRYLEEVLEVDSGLRGKIEARILR</sequence>
<dbReference type="AlphaFoldDB" id="A0A941CX81"/>
<dbReference type="GO" id="GO:0004721">
    <property type="term" value="F:phosphoprotein phosphatase activity"/>
    <property type="evidence" value="ECO:0007669"/>
    <property type="project" value="InterPro"/>
</dbReference>
<reference evidence="3" key="2">
    <citation type="submission" date="2021-04" db="EMBL/GenBank/DDBJ databases">
        <title>Draft genome assembly of strain Phenylobacterium sp. 20VBR1 using MiniION and Illumina platforms.</title>
        <authorList>
            <person name="Thomas F.A."/>
            <person name="Krishnan K.P."/>
            <person name="Sinha R.K."/>
        </authorList>
    </citation>
    <scope>NUCLEOTIDE SEQUENCE</scope>
    <source>
        <strain evidence="3">20VBR1</strain>
    </source>
</reference>
<dbReference type="SUPFAM" id="SSF52799">
    <property type="entry name" value="(Phosphotyrosine protein) phosphatases II"/>
    <property type="match status" value="1"/>
</dbReference>
<dbReference type="PANTHER" id="PTHR31126:SF1">
    <property type="entry name" value="TYROSINE SPECIFIC PROTEIN PHOSPHATASES DOMAIN-CONTAINING PROTEIN"/>
    <property type="match status" value="1"/>
</dbReference>
<dbReference type="InterPro" id="IPR016130">
    <property type="entry name" value="Tyr_Pase_AS"/>
</dbReference>
<dbReference type="Pfam" id="PF13350">
    <property type="entry name" value="Y_phosphatase3"/>
    <property type="match status" value="1"/>
</dbReference>
<evidence type="ECO:0000313" key="4">
    <source>
        <dbReference type="EMBL" id="QQZ50782.1"/>
    </source>
</evidence>
<dbReference type="InterPro" id="IPR029021">
    <property type="entry name" value="Prot-tyrosine_phosphatase-like"/>
</dbReference>
<evidence type="ECO:0000313" key="5">
    <source>
        <dbReference type="Proteomes" id="UP000622580"/>
    </source>
</evidence>
<dbReference type="PROSITE" id="PS00383">
    <property type="entry name" value="TYR_PHOSPHATASE_1"/>
    <property type="match status" value="1"/>
</dbReference>
<dbReference type="Proteomes" id="UP000622580">
    <property type="component" value="Unassembled WGS sequence"/>
</dbReference>
<dbReference type="RefSeq" id="WP_215338220.1">
    <property type="nucleotide sequence ID" value="NZ_JAGSGD010000001.1"/>
</dbReference>
<name>A0A941CX81_9CAUL</name>
<evidence type="ECO:0000259" key="2">
    <source>
        <dbReference type="PROSITE" id="PS50056"/>
    </source>
</evidence>
<protein>
    <submittedName>
        <fullName evidence="3">Tyrosine-protein phosphatase</fullName>
    </submittedName>
</protein>
<comment type="similarity">
    <text evidence="1">Belongs to the protein-tyrosine phosphatase family.</text>
</comment>
<accession>A0A941CX81</accession>
<dbReference type="EMBL" id="CP068570">
    <property type="protein sequence ID" value="QQZ50782.1"/>
    <property type="molecule type" value="Genomic_DNA"/>
</dbReference>
<evidence type="ECO:0000256" key="1">
    <source>
        <dbReference type="ARBA" id="ARBA00009580"/>
    </source>
</evidence>
<organism evidence="3 5">
    <name type="scientific">Phenylobacterium glaciei</name>
    <dbReference type="NCBI Taxonomy" id="2803784"/>
    <lineage>
        <taxon>Bacteria</taxon>
        <taxon>Pseudomonadati</taxon>
        <taxon>Pseudomonadota</taxon>
        <taxon>Alphaproteobacteria</taxon>
        <taxon>Caulobacterales</taxon>
        <taxon>Caulobacteraceae</taxon>
        <taxon>Phenylobacterium</taxon>
    </lineage>
</organism>
<dbReference type="PANTHER" id="PTHR31126">
    <property type="entry name" value="TYROSINE-PROTEIN PHOSPHATASE"/>
    <property type="match status" value="1"/>
</dbReference>
<reference evidence="4" key="1">
    <citation type="submission" date="2021-01" db="EMBL/GenBank/DDBJ databases">
        <title>Genome sequence of Phenylobacterium sp. 20VBR1 isolated from a valley glaceir, Ny-Alesund, Svalbard.</title>
        <authorList>
            <person name="Thomas F.A."/>
            <person name="Krishnan K.P."/>
            <person name="Sinha R.K."/>
        </authorList>
    </citation>
    <scope>NUCLEOTIDE SEQUENCE</scope>
    <source>
        <strain evidence="4">20VBR1</strain>
    </source>
</reference>
<feature type="domain" description="Tyrosine specific protein phosphatases" evidence="2">
    <location>
        <begin position="123"/>
        <end position="160"/>
    </location>
</feature>
<proteinExistence type="inferred from homology"/>
<keyword evidence="5" id="KW-1185">Reference proteome</keyword>
<gene>
    <name evidence="3" type="ORF">JKL49_02950</name>
    <name evidence="4" type="ORF">JKL49_05420</name>
</gene>